<proteinExistence type="predicted"/>
<feature type="region of interest" description="Disordered" evidence="1">
    <location>
        <begin position="1"/>
        <end position="21"/>
    </location>
</feature>
<feature type="compositionally biased region" description="Basic and acidic residues" evidence="1">
    <location>
        <begin position="7"/>
        <end position="21"/>
    </location>
</feature>
<evidence type="ECO:0000256" key="1">
    <source>
        <dbReference type="SAM" id="MobiDB-lite"/>
    </source>
</evidence>
<dbReference type="Proteomes" id="UP000605897">
    <property type="component" value="Unassembled WGS sequence"/>
</dbReference>
<reference evidence="3" key="1">
    <citation type="journal article" date="2019" name="Int. J. Syst. Evol. Microbiol.">
        <title>The Global Catalogue of Microorganisms (GCM) 10K type strain sequencing project: providing services to taxonomists for standard genome sequencing and annotation.</title>
        <authorList>
            <consortium name="The Broad Institute Genomics Platform"/>
            <consortium name="The Broad Institute Genome Sequencing Center for Infectious Disease"/>
            <person name="Wu L."/>
            <person name="Ma J."/>
        </authorList>
    </citation>
    <scope>NUCLEOTIDE SEQUENCE [LARGE SCALE GENOMIC DNA]</scope>
    <source>
        <strain evidence="3">CGMCC 4.7677</strain>
    </source>
</reference>
<evidence type="ECO:0000313" key="3">
    <source>
        <dbReference type="Proteomes" id="UP000605897"/>
    </source>
</evidence>
<comment type="caution">
    <text evidence="2">The sequence shown here is derived from an EMBL/GenBank/DDBJ whole genome shotgun (WGS) entry which is preliminary data.</text>
</comment>
<keyword evidence="3" id="KW-1185">Reference proteome</keyword>
<evidence type="ECO:0000313" key="2">
    <source>
        <dbReference type="EMBL" id="GHF10112.1"/>
    </source>
</evidence>
<gene>
    <name evidence="2" type="ORF">GCM10017786_49670</name>
</gene>
<dbReference type="EMBL" id="BNAU01000006">
    <property type="protein sequence ID" value="GHF10112.1"/>
    <property type="molecule type" value="Genomic_DNA"/>
</dbReference>
<name>A0ABQ3JCA9_9PSEU</name>
<protein>
    <submittedName>
        <fullName evidence="2">Uncharacterized protein</fullName>
    </submittedName>
</protein>
<accession>A0ABQ3JCA9</accession>
<organism evidence="2 3">
    <name type="scientific">Amycolatopsis deserti</name>
    <dbReference type="NCBI Taxonomy" id="185696"/>
    <lineage>
        <taxon>Bacteria</taxon>
        <taxon>Bacillati</taxon>
        <taxon>Actinomycetota</taxon>
        <taxon>Actinomycetes</taxon>
        <taxon>Pseudonocardiales</taxon>
        <taxon>Pseudonocardiaceae</taxon>
        <taxon>Amycolatopsis</taxon>
    </lineage>
</organism>
<sequence>MKQCAHRAGDRAQHHGGDLHKVKAPLMVVPHGMGYNKYFDSEGRGGCSACRRTG</sequence>